<dbReference type="SUPFAM" id="SSF52540">
    <property type="entry name" value="P-loop containing nucleoside triphosphate hydrolases"/>
    <property type="match status" value="1"/>
</dbReference>
<evidence type="ECO:0000256" key="1">
    <source>
        <dbReference type="ARBA" id="ARBA00022741"/>
    </source>
</evidence>
<dbReference type="SMART" id="SM00487">
    <property type="entry name" value="DEXDc"/>
    <property type="match status" value="1"/>
</dbReference>
<dbReference type="Proteomes" id="UP000594262">
    <property type="component" value="Unplaced"/>
</dbReference>
<dbReference type="InterPro" id="IPR044742">
    <property type="entry name" value="DEAD/DEAH_RhlB"/>
</dbReference>
<sequence>MSTFKLCQSLKLSHRYATTEAGGQYKKFLTMLKRQQEPPYLYTSNPDIIQETIDFSVYKGLTSTIQQQQKTSNLSLFSQLGVNQTSEQLLRQNGIHEPLFVQQKSLPILFARRSAIIESETGSGKTLTYLLPILQNLGNRSCSNVIVVPTRELASQVYNEILKYLPDRRLAVRYVSGIDELQERKIDTALRESNVVIGTPKRLLEIFETKSGYFRNVRRIVLDEVDKLLPIKSLDKIGMAKTKPADKLLAMLTFYNKRAQMIATSATVSYKLIQELQDRGFTKRSSVIKCSPDEYKHGKVPDNIQHLFVVSEATTSPHGIMGNKIKMITQLFRQSNERSTLVFIPRELSVQNVADIFQEMGFAAVALYKKVLLPSSNEFEKFLEAFKEGEIQIVVCTEETVRGMDFPFINRAFLTYIPTLPEDYVHVAGRVGRANRKGIVTTVLDGADEQSERKRLKRRLAALKIKARKIVFK</sequence>
<dbReference type="RefSeq" id="XP_066911525.1">
    <property type="nucleotide sequence ID" value="XM_067055424.1"/>
</dbReference>
<keyword evidence="4 6" id="KW-0067">ATP-binding</keyword>
<comment type="similarity">
    <text evidence="6">Belongs to the DEAD box helicase family.</text>
</comment>
<dbReference type="GO" id="GO:0016787">
    <property type="term" value="F:hydrolase activity"/>
    <property type="evidence" value="ECO:0007669"/>
    <property type="project" value="UniProtKB-KW"/>
</dbReference>
<dbReference type="PROSITE" id="PS51194">
    <property type="entry name" value="HELICASE_CTER"/>
    <property type="match status" value="1"/>
</dbReference>
<dbReference type="PROSITE" id="PS51192">
    <property type="entry name" value="HELICASE_ATP_BIND_1"/>
    <property type="match status" value="1"/>
</dbReference>
<comment type="function">
    <text evidence="6">RNA helicase.</text>
</comment>
<keyword evidence="10" id="KW-1185">Reference proteome</keyword>
<dbReference type="GO" id="GO:0005524">
    <property type="term" value="F:ATP binding"/>
    <property type="evidence" value="ECO:0007669"/>
    <property type="project" value="UniProtKB-UniRule"/>
</dbReference>
<dbReference type="Pfam" id="PF00271">
    <property type="entry name" value="Helicase_C"/>
    <property type="match status" value="1"/>
</dbReference>
<keyword evidence="2 6" id="KW-0378">Hydrolase</keyword>
<name>A0A7M6DNZ2_9CNID</name>
<organism evidence="9 10">
    <name type="scientific">Clytia hemisphaerica</name>
    <dbReference type="NCBI Taxonomy" id="252671"/>
    <lineage>
        <taxon>Eukaryota</taxon>
        <taxon>Metazoa</taxon>
        <taxon>Cnidaria</taxon>
        <taxon>Hydrozoa</taxon>
        <taxon>Hydroidolina</taxon>
        <taxon>Leptothecata</taxon>
        <taxon>Obeliida</taxon>
        <taxon>Clytiidae</taxon>
        <taxon>Clytia</taxon>
    </lineage>
</organism>
<evidence type="ECO:0000256" key="6">
    <source>
        <dbReference type="RuleBase" id="RU365068"/>
    </source>
</evidence>
<evidence type="ECO:0000256" key="5">
    <source>
        <dbReference type="ARBA" id="ARBA00022884"/>
    </source>
</evidence>
<dbReference type="InterPro" id="IPR011545">
    <property type="entry name" value="DEAD/DEAH_box_helicase_dom"/>
</dbReference>
<dbReference type="InterPro" id="IPR014001">
    <property type="entry name" value="Helicase_ATP-bd"/>
</dbReference>
<dbReference type="OrthoDB" id="10256233at2759"/>
<feature type="domain" description="Helicase C-terminal" evidence="8">
    <location>
        <begin position="327"/>
        <end position="473"/>
    </location>
</feature>
<reference evidence="9" key="1">
    <citation type="submission" date="2021-01" db="UniProtKB">
        <authorList>
            <consortium name="EnsemblMetazoa"/>
        </authorList>
    </citation>
    <scope>IDENTIFICATION</scope>
</reference>
<keyword evidence="3 6" id="KW-0347">Helicase</keyword>
<dbReference type="PANTHER" id="PTHR24031">
    <property type="entry name" value="RNA HELICASE"/>
    <property type="match status" value="1"/>
</dbReference>
<proteinExistence type="inferred from homology"/>
<dbReference type="EnsemblMetazoa" id="CLYHEMT019138.1">
    <property type="protein sequence ID" value="CLYHEMP019138.1"/>
    <property type="gene ID" value="CLYHEMG019138"/>
</dbReference>
<evidence type="ECO:0000256" key="3">
    <source>
        <dbReference type="ARBA" id="ARBA00022806"/>
    </source>
</evidence>
<dbReference type="SMART" id="SM00490">
    <property type="entry name" value="HELICc"/>
    <property type="match status" value="1"/>
</dbReference>
<evidence type="ECO:0000259" key="8">
    <source>
        <dbReference type="PROSITE" id="PS51194"/>
    </source>
</evidence>
<keyword evidence="5 6" id="KW-0694">RNA-binding</keyword>
<dbReference type="Gene3D" id="3.40.50.300">
    <property type="entry name" value="P-loop containing nucleotide triphosphate hydrolases"/>
    <property type="match status" value="2"/>
</dbReference>
<dbReference type="GO" id="GO:0003724">
    <property type="term" value="F:RNA helicase activity"/>
    <property type="evidence" value="ECO:0007669"/>
    <property type="project" value="UniProtKB-EC"/>
</dbReference>
<dbReference type="Pfam" id="PF00270">
    <property type="entry name" value="DEAD"/>
    <property type="match status" value="1"/>
</dbReference>
<evidence type="ECO:0000313" key="10">
    <source>
        <dbReference type="Proteomes" id="UP000594262"/>
    </source>
</evidence>
<keyword evidence="1 6" id="KW-0547">Nucleotide-binding</keyword>
<evidence type="ECO:0000256" key="2">
    <source>
        <dbReference type="ARBA" id="ARBA00022801"/>
    </source>
</evidence>
<evidence type="ECO:0000256" key="4">
    <source>
        <dbReference type="ARBA" id="ARBA00022840"/>
    </source>
</evidence>
<accession>A0A7M6DNZ2</accession>
<dbReference type="GeneID" id="136798757"/>
<dbReference type="AlphaFoldDB" id="A0A7M6DNZ2"/>
<dbReference type="InterPro" id="IPR001650">
    <property type="entry name" value="Helicase_C-like"/>
</dbReference>
<feature type="domain" description="Helicase ATP-binding" evidence="7">
    <location>
        <begin position="106"/>
        <end position="286"/>
    </location>
</feature>
<evidence type="ECO:0000313" key="9">
    <source>
        <dbReference type="EnsemblMetazoa" id="CLYHEMP019138.1"/>
    </source>
</evidence>
<protein>
    <recommendedName>
        <fullName evidence="6">ATP-dependent RNA helicase</fullName>
        <ecNumber evidence="6">3.6.4.13</ecNumber>
    </recommendedName>
</protein>
<comment type="domain">
    <text evidence="6">The Q motif is unique to and characteristic of the DEAD box family of RNA helicases and controls ATP binding and hydrolysis.</text>
</comment>
<dbReference type="InterPro" id="IPR027417">
    <property type="entry name" value="P-loop_NTPase"/>
</dbReference>
<comment type="catalytic activity">
    <reaction evidence="6">
        <text>ATP + H2O = ADP + phosphate + H(+)</text>
        <dbReference type="Rhea" id="RHEA:13065"/>
        <dbReference type="ChEBI" id="CHEBI:15377"/>
        <dbReference type="ChEBI" id="CHEBI:15378"/>
        <dbReference type="ChEBI" id="CHEBI:30616"/>
        <dbReference type="ChEBI" id="CHEBI:43474"/>
        <dbReference type="ChEBI" id="CHEBI:456216"/>
        <dbReference type="EC" id="3.6.4.13"/>
    </reaction>
</comment>
<evidence type="ECO:0000259" key="7">
    <source>
        <dbReference type="PROSITE" id="PS51192"/>
    </source>
</evidence>
<dbReference type="CDD" id="cd00268">
    <property type="entry name" value="DEADc"/>
    <property type="match status" value="1"/>
</dbReference>
<dbReference type="EC" id="3.6.4.13" evidence="6"/>
<dbReference type="GO" id="GO:0003723">
    <property type="term" value="F:RNA binding"/>
    <property type="evidence" value="ECO:0007669"/>
    <property type="project" value="UniProtKB-UniRule"/>
</dbReference>